<dbReference type="Proteomes" id="UP000238034">
    <property type="component" value="Unassembled WGS sequence"/>
</dbReference>
<organism evidence="1 2">
    <name type="scientific">Arcticibacter pallidicorallinus</name>
    <dbReference type="NCBI Taxonomy" id="1259464"/>
    <lineage>
        <taxon>Bacteria</taxon>
        <taxon>Pseudomonadati</taxon>
        <taxon>Bacteroidota</taxon>
        <taxon>Sphingobacteriia</taxon>
        <taxon>Sphingobacteriales</taxon>
        <taxon>Sphingobacteriaceae</taxon>
        <taxon>Arcticibacter</taxon>
    </lineage>
</organism>
<dbReference type="OrthoDB" id="798322at2"/>
<proteinExistence type="predicted"/>
<dbReference type="EMBL" id="PVTH01000004">
    <property type="protein sequence ID" value="PRY53079.1"/>
    <property type="molecule type" value="Genomic_DNA"/>
</dbReference>
<gene>
    <name evidence="1" type="ORF">B0I27_10487</name>
</gene>
<comment type="caution">
    <text evidence="1">The sequence shown here is derived from an EMBL/GenBank/DDBJ whole genome shotgun (WGS) entry which is preliminary data.</text>
</comment>
<protein>
    <submittedName>
        <fullName evidence="1">Uncharacterized protein</fullName>
    </submittedName>
</protein>
<keyword evidence="2" id="KW-1185">Reference proteome</keyword>
<accession>A0A2T0U582</accession>
<sequence length="94" mass="11272">MKNTNFLQRLINFIRPSFVEKKKRRAIIQRLEEINAELIDVSHTCKMYGDLDMSYEQAMKYKDYVALNYEYVRLERELYSLPETDKIKVAVSQS</sequence>
<name>A0A2T0U582_9SPHI</name>
<evidence type="ECO:0000313" key="1">
    <source>
        <dbReference type="EMBL" id="PRY53079.1"/>
    </source>
</evidence>
<dbReference type="RefSeq" id="WP_106292664.1">
    <property type="nucleotide sequence ID" value="NZ_PVTH01000004.1"/>
</dbReference>
<evidence type="ECO:0000313" key="2">
    <source>
        <dbReference type="Proteomes" id="UP000238034"/>
    </source>
</evidence>
<reference evidence="1 2" key="1">
    <citation type="submission" date="2018-03" db="EMBL/GenBank/DDBJ databases">
        <title>Genomic Encyclopedia of Type Strains, Phase III (KMG-III): the genomes of soil and plant-associated and newly described type strains.</title>
        <authorList>
            <person name="Whitman W."/>
        </authorList>
    </citation>
    <scope>NUCLEOTIDE SEQUENCE [LARGE SCALE GENOMIC DNA]</scope>
    <source>
        <strain evidence="1 2">CGMCC 1.9313</strain>
    </source>
</reference>
<dbReference type="AlphaFoldDB" id="A0A2T0U582"/>